<organism evidence="3 4">
    <name type="scientific">Prunus mume</name>
    <name type="common">Japanese apricot</name>
    <name type="synonym">Armeniaca mume</name>
    <dbReference type="NCBI Taxonomy" id="102107"/>
    <lineage>
        <taxon>Eukaryota</taxon>
        <taxon>Viridiplantae</taxon>
        <taxon>Streptophyta</taxon>
        <taxon>Embryophyta</taxon>
        <taxon>Tracheophyta</taxon>
        <taxon>Spermatophyta</taxon>
        <taxon>Magnoliopsida</taxon>
        <taxon>eudicotyledons</taxon>
        <taxon>Gunneridae</taxon>
        <taxon>Pentapetalae</taxon>
        <taxon>rosids</taxon>
        <taxon>fabids</taxon>
        <taxon>Rosales</taxon>
        <taxon>Rosaceae</taxon>
        <taxon>Amygdaloideae</taxon>
        <taxon>Amygdaleae</taxon>
        <taxon>Prunus</taxon>
    </lineage>
</organism>
<evidence type="ECO:0000256" key="1">
    <source>
        <dbReference type="SAM" id="MobiDB-lite"/>
    </source>
</evidence>
<gene>
    <name evidence="4" type="primary">LOC107880906</name>
</gene>
<feature type="compositionally biased region" description="Polar residues" evidence="1">
    <location>
        <begin position="196"/>
        <end position="206"/>
    </location>
</feature>
<keyword evidence="3" id="KW-1185">Reference proteome</keyword>
<feature type="region of interest" description="Disordered" evidence="1">
    <location>
        <begin position="180"/>
        <end position="247"/>
    </location>
</feature>
<evidence type="ECO:0000313" key="3">
    <source>
        <dbReference type="Proteomes" id="UP000694861"/>
    </source>
</evidence>
<proteinExistence type="predicted"/>
<dbReference type="RefSeq" id="XP_016648929.1">
    <property type="nucleotide sequence ID" value="XM_016793443.1"/>
</dbReference>
<accession>A0ABM1LNF2</accession>
<name>A0ABM1LNF2_PRUMU</name>
<feature type="domain" description="Retrotransposon gag" evidence="2">
    <location>
        <begin position="83"/>
        <end position="173"/>
    </location>
</feature>
<sequence length="396" mass="45045">MRLLFEKVRRLESEQHRSHQSLWAKPRPGPFTEHILNYHQQKNIKPLHMAFYIGTEDPLTHMHSFQFALGCQGLSDEGMCLIFPPTLSATALNWIYRLNPRTINSFDSLKQTFLDPFMIQTDRMYFADDLYMLRQGEDEPLREYAARFSHEYSRCLETDDRAALGAFKIGLRESNFRTFGDPPLASVPTPAPPQHFAQTPSTQNAQHPKRKDSYQPTFSSSKQGRHGNHHHPSGSNPPRTSDRAPLPFKPKHRFEVFTTLNTIFENVLVHEAPIIPKPPPRRPTNKPMLNIGVFCHFHQFSGHDTESCVALRNIIKGLSPKGKLDKYVNNLPPPPKHHTPCKVHGDQLGARSCCASVVKSTNRQYRGEALAVTKAPSPPRAGTERPEDPREESVTQ</sequence>
<feature type="region of interest" description="Disordered" evidence="1">
    <location>
        <begin position="367"/>
        <end position="396"/>
    </location>
</feature>
<dbReference type="PANTHER" id="PTHR33223">
    <property type="entry name" value="CCHC-TYPE DOMAIN-CONTAINING PROTEIN"/>
    <property type="match status" value="1"/>
</dbReference>
<dbReference type="InterPro" id="IPR005162">
    <property type="entry name" value="Retrotrans_gag_dom"/>
</dbReference>
<evidence type="ECO:0000313" key="4">
    <source>
        <dbReference type="RefSeq" id="XP_016648929.1"/>
    </source>
</evidence>
<protein>
    <submittedName>
        <fullName evidence="4">Uncharacterized protein LOC107880906</fullName>
    </submittedName>
</protein>
<dbReference type="GeneID" id="107880906"/>
<reference evidence="3" key="1">
    <citation type="journal article" date="2012" name="Nat. Commun.">
        <title>The genome of Prunus mume.</title>
        <authorList>
            <person name="Zhang Q."/>
            <person name="Chen W."/>
            <person name="Sun L."/>
            <person name="Zhao F."/>
            <person name="Huang B."/>
            <person name="Yang W."/>
            <person name="Tao Y."/>
            <person name="Wang J."/>
            <person name="Yuan Z."/>
            <person name="Fan G."/>
            <person name="Xing Z."/>
            <person name="Han C."/>
            <person name="Pan H."/>
            <person name="Zhong X."/>
            <person name="Shi W."/>
            <person name="Liang X."/>
            <person name="Du D."/>
            <person name="Sun F."/>
            <person name="Xu Z."/>
            <person name="Hao R."/>
            <person name="Lv T."/>
            <person name="Lv Y."/>
            <person name="Zheng Z."/>
            <person name="Sun M."/>
            <person name="Luo L."/>
            <person name="Cai M."/>
            <person name="Gao Y."/>
            <person name="Wang J."/>
            <person name="Yin Y."/>
            <person name="Xu X."/>
            <person name="Cheng T."/>
            <person name="Wang J."/>
        </authorList>
    </citation>
    <scope>NUCLEOTIDE SEQUENCE [LARGE SCALE GENOMIC DNA]</scope>
</reference>
<feature type="compositionally biased region" description="Basic and acidic residues" evidence="1">
    <location>
        <begin position="382"/>
        <end position="396"/>
    </location>
</feature>
<feature type="compositionally biased region" description="Basic residues" evidence="1">
    <location>
        <begin position="223"/>
        <end position="232"/>
    </location>
</feature>
<dbReference type="PANTHER" id="PTHR33223:SF10">
    <property type="entry name" value="AMINOTRANSFERASE-LIKE PLANT MOBILE DOMAIN-CONTAINING PROTEIN"/>
    <property type="match status" value="1"/>
</dbReference>
<dbReference type="Proteomes" id="UP000694861">
    <property type="component" value="Linkage group LG4"/>
</dbReference>
<reference evidence="4" key="2">
    <citation type="submission" date="2025-08" db="UniProtKB">
        <authorList>
            <consortium name="RefSeq"/>
        </authorList>
    </citation>
    <scope>IDENTIFICATION</scope>
</reference>
<dbReference type="Pfam" id="PF03732">
    <property type="entry name" value="Retrotrans_gag"/>
    <property type="match status" value="1"/>
</dbReference>
<evidence type="ECO:0000259" key="2">
    <source>
        <dbReference type="Pfam" id="PF03732"/>
    </source>
</evidence>